<sequence length="280" mass="31353">MDYSARAQGLITFANLPVYEKARIIHFPPPVDYVPPKEPVAVQCLANVLNKVVFGDERFNAVFVNSHFGPHENSNEYADIAVSYVAEEREIKILCFVAAKCTQTRESYLTRTVEERALKYCRGLLHGDSSKQAKLVYAGTLVGTHLRLWIVHRAQQAKYIVLTPLWGSPLLGSNEDYADLGDAKGGPLIEKTFHDIILMPPEQWVDASMTGIPPSSDYTWSILPSVVSGPTVSAPQGTYERVRNFVSMRSSYGWWKVEGDYLVNHTKKLYADRGADNLPM</sequence>
<reference evidence="2" key="1">
    <citation type="submission" date="2019-04" db="EMBL/GenBank/DDBJ databases">
        <title>Friends and foes A comparative genomics studyof 23 Aspergillus species from section Flavi.</title>
        <authorList>
            <consortium name="DOE Joint Genome Institute"/>
            <person name="Kjaerbolling I."/>
            <person name="Vesth T."/>
            <person name="Frisvad J.C."/>
            <person name="Nybo J.L."/>
            <person name="Theobald S."/>
            <person name="Kildgaard S."/>
            <person name="Isbrandt T."/>
            <person name="Kuo A."/>
            <person name="Sato A."/>
            <person name="Lyhne E.K."/>
            <person name="Kogle M.E."/>
            <person name="Wiebenga A."/>
            <person name="Kun R.S."/>
            <person name="Lubbers R.J."/>
            <person name="Makela M.R."/>
            <person name="Barry K."/>
            <person name="Chovatia M."/>
            <person name="Clum A."/>
            <person name="Daum C."/>
            <person name="Haridas S."/>
            <person name="He G."/>
            <person name="LaButti K."/>
            <person name="Lipzen A."/>
            <person name="Mondo S."/>
            <person name="Riley R."/>
            <person name="Salamov A."/>
            <person name="Simmons B.A."/>
            <person name="Magnuson J.K."/>
            <person name="Henrissat B."/>
            <person name="Mortensen U.H."/>
            <person name="Larsen T.O."/>
            <person name="Devries R.P."/>
            <person name="Grigoriev I.V."/>
            <person name="Machida M."/>
            <person name="Baker S.E."/>
            <person name="Andersen M.R."/>
        </authorList>
    </citation>
    <scope>NUCLEOTIDE SEQUENCE [LARGE SCALE GENOMIC DNA]</scope>
    <source>
        <strain evidence="2">CBS 130017</strain>
    </source>
</reference>
<keyword evidence="2" id="KW-1185">Reference proteome</keyword>
<dbReference type="EMBL" id="ML741788">
    <property type="protein sequence ID" value="KAE8327989.1"/>
    <property type="molecule type" value="Genomic_DNA"/>
</dbReference>
<evidence type="ECO:0000313" key="2">
    <source>
        <dbReference type="Proteomes" id="UP000325945"/>
    </source>
</evidence>
<organism evidence="1 2">
    <name type="scientific">Aspergillus sergii</name>
    <dbReference type="NCBI Taxonomy" id="1034303"/>
    <lineage>
        <taxon>Eukaryota</taxon>
        <taxon>Fungi</taxon>
        <taxon>Dikarya</taxon>
        <taxon>Ascomycota</taxon>
        <taxon>Pezizomycotina</taxon>
        <taxon>Eurotiomycetes</taxon>
        <taxon>Eurotiomycetidae</taxon>
        <taxon>Eurotiales</taxon>
        <taxon>Aspergillaceae</taxon>
        <taxon>Aspergillus</taxon>
        <taxon>Aspergillus subgen. Circumdati</taxon>
    </lineage>
</organism>
<accession>A0A5N6X779</accession>
<proteinExistence type="predicted"/>
<dbReference type="Proteomes" id="UP000325945">
    <property type="component" value="Unassembled WGS sequence"/>
</dbReference>
<name>A0A5N6X779_9EURO</name>
<evidence type="ECO:0000313" key="1">
    <source>
        <dbReference type="EMBL" id="KAE8327989.1"/>
    </source>
</evidence>
<dbReference type="AlphaFoldDB" id="A0A5N6X779"/>
<protein>
    <submittedName>
        <fullName evidence="1">Uncharacterized protein</fullName>
    </submittedName>
</protein>
<gene>
    <name evidence="1" type="ORF">BDV39DRAFT_192384</name>
</gene>